<evidence type="ECO:0000313" key="1">
    <source>
        <dbReference type="EMBL" id="RKX72409.1"/>
    </source>
</evidence>
<evidence type="ECO:0000313" key="2">
    <source>
        <dbReference type="Proteomes" id="UP000271125"/>
    </source>
</evidence>
<dbReference type="Proteomes" id="UP000271125">
    <property type="component" value="Unassembled WGS sequence"/>
</dbReference>
<gene>
    <name evidence="1" type="ORF">DRP43_00860</name>
</gene>
<dbReference type="InterPro" id="IPR011042">
    <property type="entry name" value="6-blade_b-propeller_TolB-like"/>
</dbReference>
<name>A0A660SNT2_UNCT6</name>
<proteinExistence type="predicted"/>
<dbReference type="SUPFAM" id="SSF63829">
    <property type="entry name" value="Calcium-dependent phosphotriesterase"/>
    <property type="match status" value="1"/>
</dbReference>
<sequence length="2206" mass="249169">SIPADTLVQFQYSHIVGLTSRYMFGLYDTNYYNYNESGLYDAIARGEKGIRILQPMPMSLSIDKYNYHIRMDTVHYTTEINNNVDNPRSLRVELWTLLDTTEYLIRSDSIQLFATQDTVIEGDFFPYNYDSTAYGNSELECKIFYNNKLLGIDNCHYKLIYSPVQCSLSSPDTFDYADSNIFTIRLKRVGEFIPPGLLIVSSKNYRDSVIIGTPLFISETTFTFDFQPESWHCNAHLKAEYYYGEQISSASQVLDFVIPEHNPGIVKHPYNAFLPGDTAEFTGFIRGRGILKGAPLVGWVYGCPPNGDTLFDTLVVNPGEVHYLSLKTYIDTTIPFGEWNVYESGIRYLDNVRCAGVYPGYRIHPPQANLVCLYNETFQIDEQIPIIFTNPIKIASKVKLNYIELSNNNIYNQETGPGEVEVPPESSYTYLSDIPQWTTGKYNLKINSEIVIGEGHNLDLYKNYGCQIFFKGIESELSVNSNRDWYLNNDDITLNSDINNGNFAYTGVETLSVYPFEETTNVYSSILDYCYLYGVHTENDSLGVPISASIDSFYSLHEESRYYMNYYDPFILSDGTENIWLIDSYSATLYTPDFKDTLQYFVLDSIERISDCVIKNGWLYIADMNKRKISKINTASGSMTKSWSMPDTTPYNEIGITYDDNNNVIVVDNLTKNLYKFDNNGNLLDSLNLPMDLNYGNMDFAFGNVYVSSSNKVLTINNTIIDTFCESDNVNYDAISVGDNGELVVLDDYDVILYSPDGTIKSSGWLDGDSKDLLYKDADILVPGIGFSKVKKRDRMEGYIDCYKEYGVDKGLIKFDPQEILPSNYTFVNYYPDDDSNGGYIAYNCVYENGNKVPLQSLLGSHYIPTVHIEMFGDWQNSPVFRKLDFAVRELCQDSLIYRATHNINPAIGEHIQFNDVLTDSLGQGEYAIFGNLYTNNNQIVNSNINYFSVIGNEVALLMHRDTNDVPAGWVFHPSIKVINPLPAGQENLHLTVGSNDSLYIDTIFDVDSCSTDSFPISVSPNVPTVLNGELILPTGDTLRKEISLNVLTGDVAIDVVIPEYVNFEPFEVKNIISNNSEIHQEIIIKRRINTDSLIDTVLIYPNDKNRLYDTLSTIESDTLYVTISGDFGEIEKKLPINLGIDCNLEFDTLYNVSPDSVEMSVIVRNEGVYPVNIKALFCLADSVQMLKREYKQIFNTARDVGKDITFGKFVDDIVRANIDTSLSYFNLNAGSEDKIPIMFDTHNPGNYVLQGFLYTDSLSIFLDSSQSNVNIIENSLISIDTIIVSAYCDSSGNVPVSVIVTNGSYNSFAGDMVLSSQVCYLDTIVDIPSQKTDTIIFSLQYTVDEGQYPFTAQVRDGGISISEKVTDLKFNPIYKFNGIPDDYYMPLGDSGIVSLSVGNIGNAKGSRTISANWADVINLNTYTEIDPLSVDSVSQVFYIPNDMPGGEYFCNVSILNGYYPETDTFFKLWIEGVNISASDSLDKLVYYNGDTASLSILIDNHNMWSGILDAAIQYGDYSEDTSFILGGMEKGISDNTSGRDTLYFDTSAIYMLDPINTEGNDSISFNWYVSNDSLSLAFRTDSTIGKGNWTDADTGVNYPISVWTQIKIGNELVNNQWMDSFLYILDAIDTTVFDTFPYQKEIITFSLPVSDLVPKAAWGIYYPSGRSIILDERYIYSMNDSLTVVTDKGRYGLLDTVNATVYKNLPDTNYKFKYNVYFSPINIVEDSFILSDDTTEFSFIIPDWTRSGSYSIDYRLSSNGKSQDGSKLYHRAECKEEVSFNKVINDIQLVSHKDFVDNQRKIAKEWMEGKRIIERSDSAILEGSHPFDVTGITVYFNKVIMDTNVYHLEDTAKLWINIYSDIDMNCSLILSSTGSEVDTIDLSLSKETPNNFELKYPIIGFERGMNEMYLNLMRDSMSIAGMIQYFDVEIPDTIAPEITIISEPENTYSSVPYEVNVRISSPDSNNTIYDTLYYRTSSIGSYWYAVTSSKTGDSTYRYLIPAQSRGTLIEYYITARDSFGNCTQYPDDGLKSFWVLTPMKPLWSEPTYNEDTLVMLSWYPPSEMITYHCGIKSDTVNVKDTIVAVKFVPQYLPARLNKIGVSFADIDSTKSRTMFNVRIKALENTRDIDTIIVYIYQVCDSIPGIQIDSVIFERSIDEYEEFIIPDIQVNENGIFIGLKCSSAKGIIFEGYGTGSHLASKSNKKW</sequence>
<feature type="non-terminal residue" evidence="1">
    <location>
        <position position="1"/>
    </location>
</feature>
<comment type="caution">
    <text evidence="1">The sequence shown here is derived from an EMBL/GenBank/DDBJ whole genome shotgun (WGS) entry which is preliminary data.</text>
</comment>
<protein>
    <submittedName>
        <fullName evidence="1">Uncharacterized protein</fullName>
    </submittedName>
</protein>
<accession>A0A660SNT2</accession>
<reference evidence="1 2" key="1">
    <citation type="submission" date="2018-06" db="EMBL/GenBank/DDBJ databases">
        <title>Extensive metabolic versatility and redundancy in microbially diverse, dynamic hydrothermal sediments.</title>
        <authorList>
            <person name="Dombrowski N."/>
            <person name="Teske A."/>
            <person name="Baker B.J."/>
        </authorList>
    </citation>
    <scope>NUCLEOTIDE SEQUENCE [LARGE SCALE GENOMIC DNA]</scope>
    <source>
        <strain evidence="1">B10_G13</strain>
    </source>
</reference>
<dbReference type="Gene3D" id="2.120.10.30">
    <property type="entry name" value="TolB, C-terminal domain"/>
    <property type="match status" value="1"/>
</dbReference>
<dbReference type="EMBL" id="QNBD01000023">
    <property type="protein sequence ID" value="RKX72409.1"/>
    <property type="molecule type" value="Genomic_DNA"/>
</dbReference>
<feature type="non-terminal residue" evidence="1">
    <location>
        <position position="2206"/>
    </location>
</feature>
<organism evidence="1 2">
    <name type="scientific">candidate division TA06 bacterium</name>
    <dbReference type="NCBI Taxonomy" id="2250710"/>
    <lineage>
        <taxon>Bacteria</taxon>
        <taxon>Bacteria division TA06</taxon>
    </lineage>
</organism>